<dbReference type="Pfam" id="PF00903">
    <property type="entry name" value="Glyoxalase"/>
    <property type="match status" value="1"/>
</dbReference>
<dbReference type="PANTHER" id="PTHR39175">
    <property type="entry name" value="FAMILY PROTEIN, PUTATIVE (AFU_ORTHOLOGUE AFUA_3G15060)-RELATED"/>
    <property type="match status" value="1"/>
</dbReference>
<sequence>MWLNGIAHIQVTSPPEVENAMLFFYSQILELTEISKPEVLQANGGAWYVLGDIQIHVGIEKPANNEVSRRHICFRVHNLEAFAKHLQVHGVEIISVGAARRRHRVPPSVADRLQPGYNRFFIRDPGGNRIEIAEFVHHKPES</sequence>
<dbReference type="InterPro" id="IPR037523">
    <property type="entry name" value="VOC_core"/>
</dbReference>
<reference evidence="2" key="1">
    <citation type="submission" date="2019-07" db="EMBL/GenBank/DDBJ databases">
        <title>Toxilogical consequences of a new and cryptic species of cyanobacteria (Komarekiella delphini-convector) recovered from the epidermis of a bottlenose dolphin and 1500 ft. in the air.</title>
        <authorList>
            <person name="Brown A.O."/>
            <person name="Dvorak P."/>
            <person name="Villanueva C.D."/>
            <person name="Foss A.J."/>
            <person name="Garvey A.D."/>
            <person name="Gibson Q.A."/>
            <person name="Johansen J.R."/>
            <person name="Casamatta D.A."/>
        </authorList>
    </citation>
    <scope>NUCLEOTIDE SEQUENCE</scope>
    <source>
        <strain evidence="2">SJRDD-AB1</strain>
    </source>
</reference>
<dbReference type="PANTHER" id="PTHR39175:SF1">
    <property type="entry name" value="FAMILY PROTEIN, PUTATIVE (AFU_ORTHOLOGUE AFUA_3G15060)-RELATED"/>
    <property type="match status" value="1"/>
</dbReference>
<name>A0AA40T496_9NOST</name>
<dbReference type="AlphaFoldDB" id="A0AA40T496"/>
<keyword evidence="3" id="KW-1185">Reference proteome</keyword>
<feature type="domain" description="VOC" evidence="1">
    <location>
        <begin position="5"/>
        <end position="135"/>
    </location>
</feature>
<dbReference type="PROSITE" id="PS51819">
    <property type="entry name" value="VOC"/>
    <property type="match status" value="1"/>
</dbReference>
<dbReference type="Proteomes" id="UP001165986">
    <property type="component" value="Unassembled WGS sequence"/>
</dbReference>
<gene>
    <name evidence="2" type="ORF">FNW02_34065</name>
</gene>
<evidence type="ECO:0000313" key="2">
    <source>
        <dbReference type="EMBL" id="MBD6620661.1"/>
    </source>
</evidence>
<dbReference type="SUPFAM" id="SSF54593">
    <property type="entry name" value="Glyoxalase/Bleomycin resistance protein/Dihydroxybiphenyl dioxygenase"/>
    <property type="match status" value="1"/>
</dbReference>
<dbReference type="InterPro" id="IPR029068">
    <property type="entry name" value="Glyas_Bleomycin-R_OHBP_Dase"/>
</dbReference>
<comment type="caution">
    <text evidence="2">The sequence shown here is derived from an EMBL/GenBank/DDBJ whole genome shotgun (WGS) entry which is preliminary data.</text>
</comment>
<dbReference type="Gene3D" id="3.10.180.10">
    <property type="entry name" value="2,3-Dihydroxybiphenyl 1,2-Dioxygenase, domain 1"/>
    <property type="match status" value="1"/>
</dbReference>
<proteinExistence type="predicted"/>
<protein>
    <submittedName>
        <fullName evidence="2">Bleomycin resistance protein</fullName>
    </submittedName>
</protein>
<evidence type="ECO:0000313" key="3">
    <source>
        <dbReference type="Proteomes" id="UP001165986"/>
    </source>
</evidence>
<evidence type="ECO:0000259" key="1">
    <source>
        <dbReference type="PROSITE" id="PS51819"/>
    </source>
</evidence>
<organism evidence="2 3">
    <name type="scientific">Komarekiella delphini-convector SJRDD-AB1</name>
    <dbReference type="NCBI Taxonomy" id="2593771"/>
    <lineage>
        <taxon>Bacteria</taxon>
        <taxon>Bacillati</taxon>
        <taxon>Cyanobacteriota</taxon>
        <taxon>Cyanophyceae</taxon>
        <taxon>Nostocales</taxon>
        <taxon>Nostocaceae</taxon>
        <taxon>Komarekiella</taxon>
        <taxon>Komarekiella delphini-convector</taxon>
    </lineage>
</organism>
<accession>A0AA40T496</accession>
<dbReference type="EMBL" id="VJXY01000076">
    <property type="protein sequence ID" value="MBD6620661.1"/>
    <property type="molecule type" value="Genomic_DNA"/>
</dbReference>
<dbReference type="InterPro" id="IPR004360">
    <property type="entry name" value="Glyas_Fos-R_dOase_dom"/>
</dbReference>
<dbReference type="RefSeq" id="WP_191761981.1">
    <property type="nucleotide sequence ID" value="NZ_VJXY01000076.1"/>
</dbReference>